<accession>A0A7M5X1H7</accession>
<dbReference type="InterPro" id="IPR036058">
    <property type="entry name" value="Kazal_dom_sf"/>
</dbReference>
<feature type="domain" description="Kazal-like" evidence="5">
    <location>
        <begin position="226"/>
        <end position="272"/>
    </location>
</feature>
<dbReference type="CDD" id="cd00109">
    <property type="entry name" value="Kunitz-type"/>
    <property type="match status" value="1"/>
</dbReference>
<feature type="domain" description="Kazal-like" evidence="5">
    <location>
        <begin position="757"/>
        <end position="809"/>
    </location>
</feature>
<dbReference type="OrthoDB" id="126772at2759"/>
<dbReference type="EnsemblMetazoa" id="CLYHEMT016358.2">
    <property type="protein sequence ID" value="CLYHEMP016358.2"/>
    <property type="gene ID" value="CLYHEMG016358"/>
</dbReference>
<name>A0A7M5X1H7_9CNID</name>
<organism evidence="6 7">
    <name type="scientific">Clytia hemisphaerica</name>
    <dbReference type="NCBI Taxonomy" id="252671"/>
    <lineage>
        <taxon>Eukaryota</taxon>
        <taxon>Metazoa</taxon>
        <taxon>Cnidaria</taxon>
        <taxon>Hydrozoa</taxon>
        <taxon>Hydroidolina</taxon>
        <taxon>Leptothecata</taxon>
        <taxon>Obeliida</taxon>
        <taxon>Clytiidae</taxon>
        <taxon>Clytia</taxon>
    </lineage>
</organism>
<dbReference type="PANTHER" id="PTHR10913:SF45">
    <property type="entry name" value="FOLLISTATIN, ISOFORM A-RELATED"/>
    <property type="match status" value="1"/>
</dbReference>
<dbReference type="GO" id="GO:0030154">
    <property type="term" value="P:cell differentiation"/>
    <property type="evidence" value="ECO:0007669"/>
    <property type="project" value="TreeGrafter"/>
</dbReference>
<feature type="domain" description="Kazal-like" evidence="5">
    <location>
        <begin position="537"/>
        <end position="582"/>
    </location>
</feature>
<dbReference type="GO" id="GO:0005576">
    <property type="term" value="C:extracellular region"/>
    <property type="evidence" value="ECO:0007669"/>
    <property type="project" value="TreeGrafter"/>
</dbReference>
<dbReference type="CDD" id="cd00104">
    <property type="entry name" value="KAZAL_FS"/>
    <property type="match status" value="11"/>
</dbReference>
<keyword evidence="7" id="KW-1185">Reference proteome</keyword>
<evidence type="ECO:0000256" key="3">
    <source>
        <dbReference type="ARBA" id="ARBA00023157"/>
    </source>
</evidence>
<dbReference type="PANTHER" id="PTHR10913">
    <property type="entry name" value="FOLLISTATIN-RELATED"/>
    <property type="match status" value="1"/>
</dbReference>
<dbReference type="InterPro" id="IPR050653">
    <property type="entry name" value="Prot_Inhib_GrowthFact_Antg"/>
</dbReference>
<feature type="domain" description="Kazal-like" evidence="5">
    <location>
        <begin position="24"/>
        <end position="76"/>
    </location>
</feature>
<feature type="domain" description="Kazal-like" evidence="5">
    <location>
        <begin position="129"/>
        <end position="178"/>
    </location>
</feature>
<protein>
    <recommendedName>
        <fullName evidence="8">Agrin-like</fullName>
    </recommendedName>
</protein>
<reference evidence="6" key="1">
    <citation type="submission" date="2021-01" db="UniProtKB">
        <authorList>
            <consortium name="EnsemblMetazoa"/>
        </authorList>
    </citation>
    <scope>IDENTIFICATION</scope>
</reference>
<sequence>MEDFYNFMQTMFHHPPVFCTKLKTILLLECKPNLLCPWTKQVVCGTDGKDYRNMCYLLQERCRSGDTVTLAYHGPCDTGRSCRQYCPLTYQPVCGSDGQTYSNKCMLDVNNCLYKTNNVLVHYGKCKNKGGSLCDRCDYNDKKTICGTDGITYYGTCSFQKAQCHNRKLKQRHAGDCRKCDKACNYEYKHVCGSDGRTYSNECLLSIVTCNNPGIKLKHIGACGTCPDTCSKKKSLVCGSDGKTYQNECELKKEKCFVNKDLRIKFRGSCFQKFSVEGQLVLPKYGYFKALTKNSCVRLLVQDAIQCNDCQIPQRGSLLMRNIQIKDGKVYFKVDGKGGEGDYYVTAHINVGWCGSGANKGVRKGDLKNKFLVQFQLPRGSSTKKNLKIEMDYVGYNECGPPCYADIGICGSDGRDYQSECHMMKQSCHKKRRIYTKHVGRCECGPKCRNIDRPVCGSDQKTYQSDCHLRRSSCQERLSVTKNYNGKCNKCGPPCRNGGVSVCGSNQKTYHSECHLKRESCLTKTHIRKKYNGQCRNCKSACTFEYDPRCASNGRTYDNNCLLSIAHCHDSNVKFKHWGRCGTCSEKCPRNIDYVCGSDGKTYVNECELNKQRCYHDRNLRKQSPGRCVVEMEFIVKGQLALPYQFRGNLPEGSCMKVFVTKKVCGSTTSCLASVKGVLTTKQPNIRFNRIDYQLTFNGQPGMYYLNVRLYRGWCPSSRSYQLRDGDLYNQDKEIVYFHHNDKTKKAPVIKMTYFGNPDQSQCVKHCRLVEDFVCGTDKVTYTNPCLLAIKTCTSNGMVKKAHNGKCGKKPKGDCERTSYPYSCLRRGFYWYFDYYLNRCMRRYGCPGSANNFVNEETCQATCAKNKCDIQCNDSLNYPVCGTNNLTYSNRCQLKKAECEMNGRVKLAHNGKCNGHQINRHG</sequence>
<feature type="domain" description="Kazal-like" evidence="5">
    <location>
        <begin position="864"/>
        <end position="915"/>
    </location>
</feature>
<dbReference type="Pfam" id="PF07648">
    <property type="entry name" value="Kazal_2"/>
    <property type="match status" value="11"/>
</dbReference>
<evidence type="ECO:0000256" key="2">
    <source>
        <dbReference type="ARBA" id="ARBA00022900"/>
    </source>
</evidence>
<dbReference type="Pfam" id="PF00050">
    <property type="entry name" value="Kazal_1"/>
    <property type="match status" value="1"/>
</dbReference>
<dbReference type="SMART" id="SM00280">
    <property type="entry name" value="KAZAL"/>
    <property type="match status" value="12"/>
</dbReference>
<dbReference type="InterPro" id="IPR002223">
    <property type="entry name" value="Kunitz_BPTI"/>
</dbReference>
<feature type="domain" description="Kazal-like" evidence="5">
    <location>
        <begin position="179"/>
        <end position="225"/>
    </location>
</feature>
<evidence type="ECO:0000256" key="1">
    <source>
        <dbReference type="ARBA" id="ARBA00022690"/>
    </source>
</evidence>
<keyword evidence="2" id="KW-0722">Serine protease inhibitor</keyword>
<evidence type="ECO:0000259" key="4">
    <source>
        <dbReference type="PROSITE" id="PS50279"/>
    </source>
</evidence>
<evidence type="ECO:0008006" key="8">
    <source>
        <dbReference type="Google" id="ProtNLM"/>
    </source>
</evidence>
<dbReference type="Proteomes" id="UP000594262">
    <property type="component" value="Unplaced"/>
</dbReference>
<dbReference type="PROSITE" id="PS50279">
    <property type="entry name" value="BPTI_KUNITZ_2"/>
    <property type="match status" value="1"/>
</dbReference>
<dbReference type="SUPFAM" id="SSF57362">
    <property type="entry name" value="BPTI-like"/>
    <property type="match status" value="1"/>
</dbReference>
<dbReference type="GO" id="GO:0004867">
    <property type="term" value="F:serine-type endopeptidase inhibitor activity"/>
    <property type="evidence" value="ECO:0007669"/>
    <property type="project" value="UniProtKB-KW"/>
</dbReference>
<dbReference type="InterPro" id="IPR002350">
    <property type="entry name" value="Kazal_dom"/>
</dbReference>
<keyword evidence="3" id="KW-1015">Disulfide bond</keyword>
<evidence type="ECO:0000313" key="6">
    <source>
        <dbReference type="EnsemblMetazoa" id="CLYHEMP016358.2"/>
    </source>
</evidence>
<evidence type="ECO:0000313" key="7">
    <source>
        <dbReference type="Proteomes" id="UP000594262"/>
    </source>
</evidence>
<dbReference type="PROSITE" id="PS51465">
    <property type="entry name" value="KAZAL_2"/>
    <property type="match status" value="12"/>
</dbReference>
<feature type="domain" description="Kazal-like" evidence="5">
    <location>
        <begin position="583"/>
        <end position="630"/>
    </location>
</feature>
<dbReference type="Gene3D" id="3.30.60.30">
    <property type="match status" value="12"/>
</dbReference>
<proteinExistence type="predicted"/>
<dbReference type="SUPFAM" id="SSF100895">
    <property type="entry name" value="Kazal-type serine protease inhibitors"/>
    <property type="match status" value="12"/>
</dbReference>
<feature type="domain" description="Kazal-like" evidence="5">
    <location>
        <begin position="393"/>
        <end position="442"/>
    </location>
</feature>
<dbReference type="InterPro" id="IPR036880">
    <property type="entry name" value="Kunitz_BPTI_sf"/>
</dbReference>
<feature type="domain" description="BPTI/Kunitz inhibitor" evidence="4">
    <location>
        <begin position="815"/>
        <end position="863"/>
    </location>
</feature>
<keyword evidence="1" id="KW-0646">Protease inhibitor</keyword>
<feature type="domain" description="Kazal-like" evidence="5">
    <location>
        <begin position="443"/>
        <end position="490"/>
    </location>
</feature>
<dbReference type="AlphaFoldDB" id="A0A7M5X1H7"/>
<feature type="domain" description="Kazal-like" evidence="5">
    <location>
        <begin position="77"/>
        <end position="128"/>
    </location>
</feature>
<feature type="domain" description="Kazal-like" evidence="5">
    <location>
        <begin position="491"/>
        <end position="536"/>
    </location>
</feature>
<evidence type="ECO:0000259" key="5">
    <source>
        <dbReference type="PROSITE" id="PS51465"/>
    </source>
</evidence>